<name>A0ABU4RKD9_9HYPH</name>
<keyword evidence="4" id="KW-1185">Reference proteome</keyword>
<dbReference type="EMBL" id="JAXAFJ010000001">
    <property type="protein sequence ID" value="MDX6804519.1"/>
    <property type="molecule type" value="Genomic_DNA"/>
</dbReference>
<gene>
    <name evidence="3" type="ORF">SCD90_00450</name>
</gene>
<proteinExistence type="predicted"/>
<keyword evidence="2" id="KW-0812">Transmembrane</keyword>
<evidence type="ECO:0000256" key="2">
    <source>
        <dbReference type="SAM" id="Phobius"/>
    </source>
</evidence>
<accession>A0ABU4RKD9</accession>
<evidence type="ECO:0000256" key="1">
    <source>
        <dbReference type="SAM" id="MobiDB-lite"/>
    </source>
</evidence>
<keyword evidence="2" id="KW-1133">Transmembrane helix</keyword>
<reference evidence="3 4" key="1">
    <citation type="submission" date="2023-11" db="EMBL/GenBank/DDBJ databases">
        <authorList>
            <person name="Bao R."/>
        </authorList>
    </citation>
    <scope>NUCLEOTIDE SEQUENCE [LARGE SCALE GENOMIC DNA]</scope>
    <source>
        <strain evidence="3 4">PJ23</strain>
    </source>
</reference>
<feature type="transmembrane region" description="Helical" evidence="2">
    <location>
        <begin position="52"/>
        <end position="74"/>
    </location>
</feature>
<feature type="region of interest" description="Disordered" evidence="1">
    <location>
        <begin position="1"/>
        <end position="45"/>
    </location>
</feature>
<sequence length="76" mass="7907">MDPRPEEPENPDTDGPVPHPDHHIQIPGAPSTHPPEPPMVPSSGAFGTFWSMYGPTSVLVAVGLAIVIFVLGGIGS</sequence>
<comment type="caution">
    <text evidence="3">The sequence shown here is derived from an EMBL/GenBank/DDBJ whole genome shotgun (WGS) entry which is preliminary data.</text>
</comment>
<evidence type="ECO:0000313" key="4">
    <source>
        <dbReference type="Proteomes" id="UP001274321"/>
    </source>
</evidence>
<protein>
    <submittedName>
        <fullName evidence="3">Uncharacterized protein</fullName>
    </submittedName>
</protein>
<dbReference type="Proteomes" id="UP001274321">
    <property type="component" value="Unassembled WGS sequence"/>
</dbReference>
<evidence type="ECO:0000313" key="3">
    <source>
        <dbReference type="EMBL" id="MDX6804519.1"/>
    </source>
</evidence>
<organism evidence="3 4">
    <name type="scientific">Terrihabitans rhizophilus</name>
    <dbReference type="NCBI Taxonomy" id="3092662"/>
    <lineage>
        <taxon>Bacteria</taxon>
        <taxon>Pseudomonadati</taxon>
        <taxon>Pseudomonadota</taxon>
        <taxon>Alphaproteobacteria</taxon>
        <taxon>Hyphomicrobiales</taxon>
        <taxon>Terrihabitans</taxon>
    </lineage>
</organism>
<keyword evidence="2" id="KW-0472">Membrane</keyword>